<sequence>MELIDAKYTLNWFISIAILAVTIYVCGGKKKKKKTPPPVKKSISPVSKSPVMKEEKSRTPEAKTPETKTPEKEKEEVQKEEEPKENESKPKPPRYTEKELAIAAGAKKKKNEYPTMEDVISDWDDGKKDEKK</sequence>
<keyword evidence="2" id="KW-0472">Membrane</keyword>
<evidence type="ECO:0000313" key="3">
    <source>
        <dbReference type="Proteomes" id="UP000095282"/>
    </source>
</evidence>
<proteinExistence type="predicted"/>
<reference evidence="4" key="1">
    <citation type="submission" date="2016-11" db="UniProtKB">
        <authorList>
            <consortium name="WormBaseParasite"/>
        </authorList>
    </citation>
    <scope>IDENTIFICATION</scope>
</reference>
<name>A0A1I7TEV5_9PELO</name>
<keyword evidence="2" id="KW-1133">Transmembrane helix</keyword>
<feature type="compositionally biased region" description="Basic and acidic residues" evidence="1">
    <location>
        <begin position="51"/>
        <end position="100"/>
    </location>
</feature>
<accession>A0A1I7TEV5</accession>
<dbReference type="STRING" id="1561998.A0A1I7TEV5"/>
<organism evidence="3 4">
    <name type="scientific">Caenorhabditis tropicalis</name>
    <dbReference type="NCBI Taxonomy" id="1561998"/>
    <lineage>
        <taxon>Eukaryota</taxon>
        <taxon>Metazoa</taxon>
        <taxon>Ecdysozoa</taxon>
        <taxon>Nematoda</taxon>
        <taxon>Chromadorea</taxon>
        <taxon>Rhabditida</taxon>
        <taxon>Rhabditina</taxon>
        <taxon>Rhabditomorpha</taxon>
        <taxon>Rhabditoidea</taxon>
        <taxon>Rhabditidae</taxon>
        <taxon>Peloderinae</taxon>
        <taxon>Caenorhabditis</taxon>
    </lineage>
</organism>
<feature type="region of interest" description="Disordered" evidence="1">
    <location>
        <begin position="28"/>
        <end position="132"/>
    </location>
</feature>
<dbReference type="Proteomes" id="UP000095282">
    <property type="component" value="Unplaced"/>
</dbReference>
<feature type="transmembrane region" description="Helical" evidence="2">
    <location>
        <begin position="6"/>
        <end position="26"/>
    </location>
</feature>
<evidence type="ECO:0000256" key="1">
    <source>
        <dbReference type="SAM" id="MobiDB-lite"/>
    </source>
</evidence>
<evidence type="ECO:0000256" key="2">
    <source>
        <dbReference type="SAM" id="Phobius"/>
    </source>
</evidence>
<protein>
    <submittedName>
        <fullName evidence="4">Uncharacterized protein</fullName>
    </submittedName>
</protein>
<dbReference type="WBParaSite" id="Csp11.Scaffold595.g5255.t1">
    <property type="protein sequence ID" value="Csp11.Scaffold595.g5255.t1"/>
    <property type="gene ID" value="Csp11.Scaffold595.g5255"/>
</dbReference>
<dbReference type="AlphaFoldDB" id="A0A1I7TEV5"/>
<evidence type="ECO:0000313" key="4">
    <source>
        <dbReference type="WBParaSite" id="Csp11.Scaffold595.g5255.t1"/>
    </source>
</evidence>
<keyword evidence="3" id="KW-1185">Reference proteome</keyword>
<feature type="compositionally biased region" description="Low complexity" evidence="1">
    <location>
        <begin position="40"/>
        <end position="50"/>
    </location>
</feature>
<keyword evidence="2" id="KW-0812">Transmembrane</keyword>